<dbReference type="CDD" id="cd13672">
    <property type="entry name" value="PBP2_TRAP_Siap"/>
    <property type="match status" value="1"/>
</dbReference>
<dbReference type="PIRSF" id="PIRSF006470">
    <property type="entry name" value="DctB"/>
    <property type="match status" value="1"/>
</dbReference>
<dbReference type="Gene3D" id="3.40.190.170">
    <property type="entry name" value="Bacterial extracellular solute-binding protein, family 7"/>
    <property type="match status" value="1"/>
</dbReference>
<dbReference type="NCBIfam" id="NF037995">
    <property type="entry name" value="TRAP_S1"/>
    <property type="match status" value="1"/>
</dbReference>
<dbReference type="EMBL" id="JABFDB010000027">
    <property type="protein sequence ID" value="NYZ23482.1"/>
    <property type="molecule type" value="Genomic_DNA"/>
</dbReference>
<dbReference type="InterPro" id="IPR006311">
    <property type="entry name" value="TAT_signal"/>
</dbReference>
<reference evidence="6 7" key="1">
    <citation type="submission" date="2020-05" db="EMBL/GenBank/DDBJ databases">
        <title>Azospirillum oleiclasticum sp. nov, a nitrogen-fixing and heavy crude oil-emulsifying bacterium isolated from the crude oil of Yumen Oilfield.</title>
        <authorList>
            <person name="Wu D."/>
            <person name="Cai M."/>
            <person name="Zhang X."/>
        </authorList>
    </citation>
    <scope>NUCLEOTIDE SEQUENCE [LARGE SCALE GENOMIC DNA]</scope>
    <source>
        <strain evidence="6 7">ROY-1-1-2</strain>
    </source>
</reference>
<keyword evidence="7" id="KW-1185">Reference proteome</keyword>
<comment type="subcellular location">
    <subcellularLocation>
        <location evidence="1">Cell envelope</location>
    </subcellularLocation>
</comment>
<keyword evidence="3" id="KW-0813">Transport</keyword>
<accession>A0ABX2TJY6</accession>
<evidence type="ECO:0000313" key="7">
    <source>
        <dbReference type="Proteomes" id="UP000584642"/>
    </source>
</evidence>
<proteinExistence type="inferred from homology"/>
<dbReference type="Pfam" id="PF03480">
    <property type="entry name" value="DctP"/>
    <property type="match status" value="1"/>
</dbReference>
<evidence type="ECO:0000256" key="2">
    <source>
        <dbReference type="ARBA" id="ARBA00009023"/>
    </source>
</evidence>
<comment type="similarity">
    <text evidence="2">Belongs to the bacterial solute-binding protein 7 family.</text>
</comment>
<sequence length="333" mass="36596">MSLTRRALLAATAAIGVTAFGFAAPAFAAAQKIRISSPAVESDWHAKMLTVFKEDLEKSAPGQFEVEIHLNGTLFKQGTEPPAMQRGNLDMAMISAQDIAKQIPAWSVFTAGYLIRDPDHQNKVFDGEIGKEFYKLVEDQMGIKVLTVGYLGTRQLNLRGKKKIETPADLAGIKLRMPGSEAWQFLGAALGAAPTPMAFGEVYTALQSGAIDGQDNPLPSDKAAKFYEVTNQIVLTDHLVDAIFLSMSGRTWAKLSAEQQQKVLAAAKKARDYNNENRIKDEAELVTFFKQQGLDVYKPDVDAFRKRVQAEYLKSPFAKDWPAGIVDRVNAVK</sequence>
<evidence type="ECO:0000256" key="3">
    <source>
        <dbReference type="ARBA" id="ARBA00022448"/>
    </source>
</evidence>
<dbReference type="PANTHER" id="PTHR33376">
    <property type="match status" value="1"/>
</dbReference>
<evidence type="ECO:0000256" key="1">
    <source>
        <dbReference type="ARBA" id="ARBA00004196"/>
    </source>
</evidence>
<dbReference type="InterPro" id="IPR018389">
    <property type="entry name" value="DctP_fam"/>
</dbReference>
<name>A0ABX2TJY6_9PROT</name>
<comment type="caution">
    <text evidence="6">The sequence shown here is derived from an EMBL/GenBank/DDBJ whole genome shotgun (WGS) entry which is preliminary data.</text>
</comment>
<dbReference type="SUPFAM" id="SSF53850">
    <property type="entry name" value="Periplasmic binding protein-like II"/>
    <property type="match status" value="1"/>
</dbReference>
<keyword evidence="4 5" id="KW-0732">Signal</keyword>
<gene>
    <name evidence="6" type="ORF">HND93_27600</name>
</gene>
<feature type="signal peptide" evidence="5">
    <location>
        <begin position="1"/>
        <end position="28"/>
    </location>
</feature>
<dbReference type="InterPro" id="IPR038404">
    <property type="entry name" value="TRAP_DctP_sf"/>
</dbReference>
<evidence type="ECO:0000256" key="5">
    <source>
        <dbReference type="SAM" id="SignalP"/>
    </source>
</evidence>
<evidence type="ECO:0000313" key="6">
    <source>
        <dbReference type="EMBL" id="NYZ23482.1"/>
    </source>
</evidence>
<dbReference type="PROSITE" id="PS51318">
    <property type="entry name" value="TAT"/>
    <property type="match status" value="1"/>
</dbReference>
<dbReference type="Proteomes" id="UP000584642">
    <property type="component" value="Unassembled WGS sequence"/>
</dbReference>
<organism evidence="6 7">
    <name type="scientific">Azospirillum oleiclasticum</name>
    <dbReference type="NCBI Taxonomy" id="2735135"/>
    <lineage>
        <taxon>Bacteria</taxon>
        <taxon>Pseudomonadati</taxon>
        <taxon>Pseudomonadota</taxon>
        <taxon>Alphaproteobacteria</taxon>
        <taxon>Rhodospirillales</taxon>
        <taxon>Azospirillaceae</taxon>
        <taxon>Azospirillum</taxon>
    </lineage>
</organism>
<dbReference type="NCBIfam" id="TIGR00787">
    <property type="entry name" value="dctP"/>
    <property type="match status" value="1"/>
</dbReference>
<feature type="chain" id="PRO_5045461530" evidence="5">
    <location>
        <begin position="29"/>
        <end position="333"/>
    </location>
</feature>
<dbReference type="InterPro" id="IPR004682">
    <property type="entry name" value="TRAP_DctP"/>
</dbReference>
<dbReference type="PANTHER" id="PTHR33376:SF4">
    <property type="entry name" value="SIALIC ACID-BINDING PERIPLASMIC PROTEIN SIAP"/>
    <property type="match status" value="1"/>
</dbReference>
<evidence type="ECO:0000256" key="4">
    <source>
        <dbReference type="ARBA" id="ARBA00022729"/>
    </source>
</evidence>
<protein>
    <submittedName>
        <fullName evidence="6">Sialic acid TRAP transporter substrate-binding protein SiaP</fullName>
    </submittedName>
</protein>
<dbReference type="RefSeq" id="WP_180285254.1">
    <property type="nucleotide sequence ID" value="NZ_JABFDB010000027.1"/>
</dbReference>